<proteinExistence type="predicted"/>
<dbReference type="AlphaFoldDB" id="A0A7V3KMF8"/>
<accession>A0A7V3KMF8</accession>
<gene>
    <name evidence="1" type="ORF">ENV38_00815</name>
</gene>
<organism evidence="1">
    <name type="scientific">candidate division WOR-3 bacterium</name>
    <dbReference type="NCBI Taxonomy" id="2052148"/>
    <lineage>
        <taxon>Bacteria</taxon>
        <taxon>Bacteria division WOR-3</taxon>
    </lineage>
</organism>
<dbReference type="EMBL" id="DTGD01000034">
    <property type="protein sequence ID" value="HGB35438.1"/>
    <property type="molecule type" value="Genomic_DNA"/>
</dbReference>
<protein>
    <recommendedName>
        <fullName evidence="2">Ribbon-helix-helix protein, CopG family</fullName>
    </recommendedName>
</protein>
<evidence type="ECO:0000313" key="1">
    <source>
        <dbReference type="EMBL" id="HGB35438.1"/>
    </source>
</evidence>
<sequence length="66" mass="7454">MRTIISLPDDLWEKAKIRAVGERVSLAEVVRRALEAYLNLKMSIKGKKTKVKQKKEVGKNGSLSKD</sequence>
<name>A0A7V3KMF8_UNCW3</name>
<evidence type="ECO:0008006" key="2">
    <source>
        <dbReference type="Google" id="ProtNLM"/>
    </source>
</evidence>
<reference evidence="1" key="1">
    <citation type="journal article" date="2020" name="mSystems">
        <title>Genome- and Community-Level Interaction Insights into Carbon Utilization and Element Cycling Functions of Hydrothermarchaeota in Hydrothermal Sediment.</title>
        <authorList>
            <person name="Zhou Z."/>
            <person name="Liu Y."/>
            <person name="Xu W."/>
            <person name="Pan J."/>
            <person name="Luo Z.H."/>
            <person name="Li M."/>
        </authorList>
    </citation>
    <scope>NUCLEOTIDE SEQUENCE [LARGE SCALE GENOMIC DNA]</scope>
    <source>
        <strain evidence="1">SpSt-754</strain>
    </source>
</reference>
<comment type="caution">
    <text evidence="1">The sequence shown here is derived from an EMBL/GenBank/DDBJ whole genome shotgun (WGS) entry which is preliminary data.</text>
</comment>